<keyword evidence="1" id="KW-0812">Transmembrane</keyword>
<proteinExistence type="predicted"/>
<name>X6MX35_RETFI</name>
<dbReference type="AlphaFoldDB" id="X6MX35"/>
<feature type="transmembrane region" description="Helical" evidence="1">
    <location>
        <begin position="120"/>
        <end position="137"/>
    </location>
</feature>
<comment type="caution">
    <text evidence="2">The sequence shown here is derived from an EMBL/GenBank/DDBJ whole genome shotgun (WGS) entry which is preliminary data.</text>
</comment>
<keyword evidence="3" id="KW-1185">Reference proteome</keyword>
<accession>X6MX35</accession>
<keyword evidence="1" id="KW-1133">Transmembrane helix</keyword>
<protein>
    <submittedName>
        <fullName evidence="2">Uncharacterized protein</fullName>
    </submittedName>
</protein>
<gene>
    <name evidence="2" type="ORF">RFI_18688</name>
</gene>
<reference evidence="2 3" key="1">
    <citation type="journal article" date="2013" name="Curr. Biol.">
        <title>The Genome of the Foraminiferan Reticulomyxa filosa.</title>
        <authorList>
            <person name="Glockner G."/>
            <person name="Hulsmann N."/>
            <person name="Schleicher M."/>
            <person name="Noegel A.A."/>
            <person name="Eichinger L."/>
            <person name="Gallinger C."/>
            <person name="Pawlowski J."/>
            <person name="Sierra R."/>
            <person name="Euteneuer U."/>
            <person name="Pillet L."/>
            <person name="Moustafa A."/>
            <person name="Platzer M."/>
            <person name="Groth M."/>
            <person name="Szafranski K."/>
            <person name="Schliwa M."/>
        </authorList>
    </citation>
    <scope>NUCLEOTIDE SEQUENCE [LARGE SCALE GENOMIC DNA]</scope>
</reference>
<dbReference type="Proteomes" id="UP000023152">
    <property type="component" value="Unassembled WGS sequence"/>
</dbReference>
<feature type="transmembrane region" description="Helical" evidence="1">
    <location>
        <begin position="52"/>
        <end position="73"/>
    </location>
</feature>
<evidence type="ECO:0000313" key="2">
    <source>
        <dbReference type="EMBL" id="ETO18578.1"/>
    </source>
</evidence>
<sequence>MALTNNPNSFPESVIQQMVLDTLYDILRIDRSHTEAILKLGLLQRLDNPLQVLLLLLLLILIYIHVCISCLLAQSKNKSLIIKALTVVSAVVADSGFVEVCCGLGYHVCTANINFDYNRSVFAVAMSGFVSTMLGLLKKDDLARLKVVRILKFMSRNRKVAFKLVKEHDMIKCLGDALSEFKKYDPILKEVYQHVGPCYNFEFVEDVIGMLICIIYYVMTFGKEQIKINVYY</sequence>
<dbReference type="EMBL" id="ASPP01014717">
    <property type="protein sequence ID" value="ETO18578.1"/>
    <property type="molecule type" value="Genomic_DNA"/>
</dbReference>
<keyword evidence="1" id="KW-0472">Membrane</keyword>
<evidence type="ECO:0000256" key="1">
    <source>
        <dbReference type="SAM" id="Phobius"/>
    </source>
</evidence>
<evidence type="ECO:0000313" key="3">
    <source>
        <dbReference type="Proteomes" id="UP000023152"/>
    </source>
</evidence>
<organism evidence="2 3">
    <name type="scientific">Reticulomyxa filosa</name>
    <dbReference type="NCBI Taxonomy" id="46433"/>
    <lineage>
        <taxon>Eukaryota</taxon>
        <taxon>Sar</taxon>
        <taxon>Rhizaria</taxon>
        <taxon>Retaria</taxon>
        <taxon>Foraminifera</taxon>
        <taxon>Monothalamids</taxon>
        <taxon>Reticulomyxidae</taxon>
        <taxon>Reticulomyxa</taxon>
    </lineage>
</organism>